<keyword evidence="1" id="KW-0472">Membrane</keyword>
<dbReference type="PANTHER" id="PTHR36178:SF1">
    <property type="entry name" value="SODIUM_GLUTAMATE SYMPORTER"/>
    <property type="match status" value="1"/>
</dbReference>
<dbReference type="GO" id="GO:0016020">
    <property type="term" value="C:membrane"/>
    <property type="evidence" value="ECO:0007669"/>
    <property type="project" value="InterPro"/>
</dbReference>
<protein>
    <recommendedName>
        <fullName evidence="4">Sodium/glutamate symporter</fullName>
    </recommendedName>
</protein>
<feature type="transmembrane region" description="Helical" evidence="1">
    <location>
        <begin position="110"/>
        <end position="135"/>
    </location>
</feature>
<keyword evidence="3" id="KW-1185">Reference proteome</keyword>
<feature type="transmembrane region" description="Helical" evidence="1">
    <location>
        <begin position="243"/>
        <end position="267"/>
    </location>
</feature>
<feature type="transmembrane region" description="Helical" evidence="1">
    <location>
        <begin position="177"/>
        <end position="201"/>
    </location>
</feature>
<evidence type="ECO:0000313" key="2">
    <source>
        <dbReference type="EMBL" id="MST55689.1"/>
    </source>
</evidence>
<dbReference type="Proteomes" id="UP000473699">
    <property type="component" value="Unassembled WGS sequence"/>
</dbReference>
<dbReference type="GO" id="GO:0015813">
    <property type="term" value="P:L-glutamate transmembrane transport"/>
    <property type="evidence" value="ECO:0007669"/>
    <property type="project" value="InterPro"/>
</dbReference>
<dbReference type="GO" id="GO:0015501">
    <property type="term" value="F:glutamate:sodium symporter activity"/>
    <property type="evidence" value="ECO:0007669"/>
    <property type="project" value="InterPro"/>
</dbReference>
<feature type="transmembrane region" description="Helical" evidence="1">
    <location>
        <begin position="366"/>
        <end position="384"/>
    </location>
</feature>
<dbReference type="RefSeq" id="WP_154528785.1">
    <property type="nucleotide sequence ID" value="NZ_VUNH01000006.1"/>
</dbReference>
<evidence type="ECO:0000256" key="1">
    <source>
        <dbReference type="SAM" id="Phobius"/>
    </source>
</evidence>
<keyword evidence="1" id="KW-1133">Transmembrane helix</keyword>
<organism evidence="2 3">
    <name type="scientific">Pyramidobacter porci</name>
    <dbReference type="NCBI Taxonomy" id="2605789"/>
    <lineage>
        <taxon>Bacteria</taxon>
        <taxon>Thermotogati</taxon>
        <taxon>Synergistota</taxon>
        <taxon>Synergistia</taxon>
        <taxon>Synergistales</taxon>
        <taxon>Dethiosulfovibrionaceae</taxon>
        <taxon>Pyramidobacter</taxon>
    </lineage>
</organism>
<feature type="transmembrane region" description="Helical" evidence="1">
    <location>
        <begin position="68"/>
        <end position="90"/>
    </location>
</feature>
<gene>
    <name evidence="2" type="ORF">FYJ74_06535</name>
</gene>
<reference evidence="2 3" key="1">
    <citation type="submission" date="2019-08" db="EMBL/GenBank/DDBJ databases">
        <title>In-depth cultivation of the pig gut microbiome towards novel bacterial diversity and tailored functional studies.</title>
        <authorList>
            <person name="Wylensek D."/>
            <person name="Hitch T.C.A."/>
            <person name="Clavel T."/>
        </authorList>
    </citation>
    <scope>NUCLEOTIDE SEQUENCE [LARGE SCALE GENOMIC DNA]</scope>
    <source>
        <strain evidence="2 3">SM-530-WT-4B</strain>
    </source>
</reference>
<evidence type="ECO:0008006" key="4">
    <source>
        <dbReference type="Google" id="ProtNLM"/>
    </source>
</evidence>
<dbReference type="EMBL" id="VUNH01000006">
    <property type="protein sequence ID" value="MST55689.1"/>
    <property type="molecule type" value="Genomic_DNA"/>
</dbReference>
<feature type="transmembrane region" description="Helical" evidence="1">
    <location>
        <begin position="273"/>
        <end position="290"/>
    </location>
</feature>
<feature type="transmembrane region" description="Helical" evidence="1">
    <location>
        <begin position="335"/>
        <end position="354"/>
    </location>
</feature>
<sequence>MFPLEKITGGTLNNLLFYISIVGLLLVVASLIRLKVRFLRKAFIPASLLGGLIGLALGPHALKIIPATMMTSIGSLPGTMITIVFSCMLLGVKKEETGAHALHDSVTGLLWLWSNSFMQVGATSLLCAVALIPIFNINPLFGSLFEIGFAGGHGTAGGMASLFEDPTLLNWSDGASLAPTVATIGLLVGIFGGMVAINYGVRKRYTKILAEPAQGNDVLEIYPEGNRSASSNMTVSQDVVEPFALHLGVIGIAVIIGRLIVWGVGIVFKYKGLPLFPFAMIGGWMINFVIQHSSLRDLFDRATFQRIQGMALEILIVAAMASIKIPVVVEYWMPLLIATVIITVFMYFWLFWLSPRVFSHCWFEQGIIRFGAFTGVAAVGYMLLRTSDPKMETDAGTIYALGCPLMSPFIGGGLVTTMYPYFIKNFGALAAGLTLCTASIALIVVMRLFFWNRTIQKQQR</sequence>
<dbReference type="PANTHER" id="PTHR36178">
    <property type="entry name" value="SLR0625 PROTEIN"/>
    <property type="match status" value="1"/>
</dbReference>
<feature type="transmembrane region" description="Helical" evidence="1">
    <location>
        <begin position="426"/>
        <end position="450"/>
    </location>
</feature>
<proteinExistence type="predicted"/>
<feature type="transmembrane region" description="Helical" evidence="1">
    <location>
        <begin position="15"/>
        <end position="36"/>
    </location>
</feature>
<dbReference type="AlphaFoldDB" id="A0A6L5YBW7"/>
<feature type="transmembrane region" description="Helical" evidence="1">
    <location>
        <begin position="43"/>
        <end position="62"/>
    </location>
</feature>
<evidence type="ECO:0000313" key="3">
    <source>
        <dbReference type="Proteomes" id="UP000473699"/>
    </source>
</evidence>
<comment type="caution">
    <text evidence="2">The sequence shown here is derived from an EMBL/GenBank/DDBJ whole genome shotgun (WGS) entry which is preliminary data.</text>
</comment>
<keyword evidence="1" id="KW-0812">Transmembrane</keyword>
<accession>A0A6L5YBW7</accession>
<dbReference type="InterPro" id="IPR004445">
    <property type="entry name" value="GltS"/>
</dbReference>
<name>A0A6L5YBW7_9BACT</name>